<keyword evidence="3 6" id="KW-1133">Transmembrane helix</keyword>
<sequence>MSEQAAIGRVNADAAAGGVLFKLILFSVSLGVMPLTSYYASLNYLWDGNATFAAITAIVAANAVLVAYIISAVLEDRKTAPAKQPTEKSDTKKNK</sequence>
<comment type="caution">
    <text evidence="7">The sequence shown here is derived from an EMBL/GenBank/DDBJ whole genome shotgun (WGS) entry which is preliminary data.</text>
</comment>
<dbReference type="FunCoup" id="A0A409VNF4">
    <property type="interactions" value="61"/>
</dbReference>
<dbReference type="GO" id="GO:0070072">
    <property type="term" value="P:vacuolar proton-transporting V-type ATPase complex assembly"/>
    <property type="evidence" value="ECO:0007669"/>
    <property type="project" value="InterPro"/>
</dbReference>
<dbReference type="STRING" id="231916.A0A409VNF4"/>
<dbReference type="AlphaFoldDB" id="A0A409VNF4"/>
<evidence type="ECO:0000313" key="7">
    <source>
        <dbReference type="EMBL" id="PPQ67811.1"/>
    </source>
</evidence>
<feature type="transmembrane region" description="Helical" evidence="6">
    <location>
        <begin position="20"/>
        <end position="40"/>
    </location>
</feature>
<keyword evidence="8" id="KW-1185">Reference proteome</keyword>
<dbReference type="EMBL" id="NHYE01005607">
    <property type="protein sequence ID" value="PPQ67811.1"/>
    <property type="molecule type" value="Genomic_DNA"/>
</dbReference>
<name>A0A409VNF4_9AGAR</name>
<protein>
    <recommendedName>
        <fullName evidence="9">Vacuolar ATPase assembly integral membrane protein VMA21</fullName>
    </recommendedName>
</protein>
<evidence type="ECO:0000256" key="2">
    <source>
        <dbReference type="ARBA" id="ARBA00022824"/>
    </source>
</evidence>
<dbReference type="InterPro" id="IPR019013">
    <property type="entry name" value="Vma21"/>
</dbReference>
<keyword evidence="2" id="KW-0256">Endoplasmic reticulum</keyword>
<dbReference type="OrthoDB" id="160405at2759"/>
<evidence type="ECO:0000256" key="6">
    <source>
        <dbReference type="SAM" id="Phobius"/>
    </source>
</evidence>
<evidence type="ECO:0000256" key="4">
    <source>
        <dbReference type="ARBA" id="ARBA00023136"/>
    </source>
</evidence>
<dbReference type="Pfam" id="PF09446">
    <property type="entry name" value="VMA21"/>
    <property type="match status" value="1"/>
</dbReference>
<dbReference type="GO" id="GO:0031410">
    <property type="term" value="C:cytoplasmic vesicle"/>
    <property type="evidence" value="ECO:0007669"/>
    <property type="project" value="UniProtKB-KW"/>
</dbReference>
<accession>A0A409VNF4</accession>
<gene>
    <name evidence="7" type="ORF">CVT26_007058</name>
</gene>
<evidence type="ECO:0000256" key="1">
    <source>
        <dbReference type="ARBA" id="ARBA00022692"/>
    </source>
</evidence>
<evidence type="ECO:0008006" key="9">
    <source>
        <dbReference type="Google" id="ProtNLM"/>
    </source>
</evidence>
<reference evidence="7 8" key="1">
    <citation type="journal article" date="2018" name="Evol. Lett.">
        <title>Horizontal gene cluster transfer increased hallucinogenic mushroom diversity.</title>
        <authorList>
            <person name="Reynolds H.T."/>
            <person name="Vijayakumar V."/>
            <person name="Gluck-Thaler E."/>
            <person name="Korotkin H.B."/>
            <person name="Matheny P.B."/>
            <person name="Slot J.C."/>
        </authorList>
    </citation>
    <scope>NUCLEOTIDE SEQUENCE [LARGE SCALE GENOMIC DNA]</scope>
    <source>
        <strain evidence="7 8">SRW20</strain>
    </source>
</reference>
<dbReference type="Proteomes" id="UP000284706">
    <property type="component" value="Unassembled WGS sequence"/>
</dbReference>
<evidence type="ECO:0000256" key="3">
    <source>
        <dbReference type="ARBA" id="ARBA00022989"/>
    </source>
</evidence>
<feature type="transmembrane region" description="Helical" evidence="6">
    <location>
        <begin position="52"/>
        <end position="74"/>
    </location>
</feature>
<evidence type="ECO:0000313" key="8">
    <source>
        <dbReference type="Proteomes" id="UP000284706"/>
    </source>
</evidence>
<organism evidence="7 8">
    <name type="scientific">Gymnopilus dilepis</name>
    <dbReference type="NCBI Taxonomy" id="231916"/>
    <lineage>
        <taxon>Eukaryota</taxon>
        <taxon>Fungi</taxon>
        <taxon>Dikarya</taxon>
        <taxon>Basidiomycota</taxon>
        <taxon>Agaricomycotina</taxon>
        <taxon>Agaricomycetes</taxon>
        <taxon>Agaricomycetidae</taxon>
        <taxon>Agaricales</taxon>
        <taxon>Agaricineae</taxon>
        <taxon>Hymenogastraceae</taxon>
        <taxon>Gymnopilus</taxon>
    </lineage>
</organism>
<keyword evidence="4 6" id="KW-0472">Membrane</keyword>
<proteinExistence type="predicted"/>
<keyword evidence="1 6" id="KW-0812">Transmembrane</keyword>
<keyword evidence="5" id="KW-0968">Cytoplasmic vesicle</keyword>
<evidence type="ECO:0000256" key="5">
    <source>
        <dbReference type="ARBA" id="ARBA00023329"/>
    </source>
</evidence>
<dbReference type="InParanoid" id="A0A409VNF4"/>